<name>S8D9J5_9LAMI</name>
<dbReference type="Gene3D" id="2.30.30.140">
    <property type="match status" value="2"/>
</dbReference>
<dbReference type="GO" id="GO:0000785">
    <property type="term" value="C:chromatin"/>
    <property type="evidence" value="ECO:0007669"/>
    <property type="project" value="TreeGrafter"/>
</dbReference>
<dbReference type="InterPro" id="IPR003888">
    <property type="entry name" value="FYrich_N"/>
</dbReference>
<evidence type="ECO:0000259" key="12">
    <source>
        <dbReference type="PROSITE" id="PS51805"/>
    </source>
</evidence>
<dbReference type="FunFam" id="3.30.40.10:FF:000293">
    <property type="entry name" value="Histone-lysine N-methyltransferase"/>
    <property type="match status" value="1"/>
</dbReference>
<protein>
    <recommendedName>
        <fullName evidence="15">Histone-lysine N-methyltransferase ATX2</fullName>
    </recommendedName>
</protein>
<dbReference type="GO" id="GO:0048731">
    <property type="term" value="P:system development"/>
    <property type="evidence" value="ECO:0007669"/>
    <property type="project" value="UniProtKB-ARBA"/>
</dbReference>
<evidence type="ECO:0000256" key="4">
    <source>
        <dbReference type="ARBA" id="ARBA00022771"/>
    </source>
</evidence>
<reference evidence="13 14" key="1">
    <citation type="journal article" date="2013" name="BMC Genomics">
        <title>The miniature genome of a carnivorous plant Genlisea aurea contains a low number of genes and short non-coding sequences.</title>
        <authorList>
            <person name="Leushkin E.V."/>
            <person name="Sutormin R.A."/>
            <person name="Nabieva E.R."/>
            <person name="Penin A.A."/>
            <person name="Kondrashov A.S."/>
            <person name="Logacheva M.D."/>
        </authorList>
    </citation>
    <scope>NUCLEOTIDE SEQUENCE [LARGE SCALE GENOMIC DNA]</scope>
</reference>
<dbReference type="Pfam" id="PF13832">
    <property type="entry name" value="zf-HC5HC2H_2"/>
    <property type="match status" value="1"/>
</dbReference>
<keyword evidence="2" id="KW-0808">Transferase</keyword>
<dbReference type="GO" id="GO:0140993">
    <property type="term" value="F:histone modifying activity"/>
    <property type="evidence" value="ECO:0007669"/>
    <property type="project" value="UniProtKB-ARBA"/>
</dbReference>
<dbReference type="Gene3D" id="3.30.160.360">
    <property type="match status" value="1"/>
</dbReference>
<dbReference type="Gene3D" id="3.30.40.10">
    <property type="entry name" value="Zinc/RING finger domain, C3HC4 (zinc finger)"/>
    <property type="match status" value="2"/>
</dbReference>
<accession>S8D9J5</accession>
<dbReference type="SUPFAM" id="SSF82199">
    <property type="entry name" value="SET domain"/>
    <property type="match status" value="1"/>
</dbReference>
<feature type="domain" description="PHD-type" evidence="9">
    <location>
        <begin position="411"/>
        <end position="462"/>
    </location>
</feature>
<comment type="subcellular location">
    <subcellularLocation>
        <location evidence="1">Nucleus</location>
    </subcellularLocation>
</comment>
<evidence type="ECO:0000256" key="1">
    <source>
        <dbReference type="ARBA" id="ARBA00004123"/>
    </source>
</evidence>
<comment type="caution">
    <text evidence="13">The sequence shown here is derived from an EMBL/GenBank/DDBJ whole genome shotgun (WGS) entry which is preliminary data.</text>
</comment>
<dbReference type="InterPro" id="IPR000313">
    <property type="entry name" value="PWWP_dom"/>
</dbReference>
<evidence type="ECO:0000313" key="13">
    <source>
        <dbReference type="EMBL" id="EPS74191.1"/>
    </source>
</evidence>
<dbReference type="InterPro" id="IPR003889">
    <property type="entry name" value="FYrich_C"/>
</dbReference>
<dbReference type="InterPro" id="IPR001214">
    <property type="entry name" value="SET_dom"/>
</dbReference>
<dbReference type="GO" id="GO:0048188">
    <property type="term" value="C:Set1C/COMPASS complex"/>
    <property type="evidence" value="ECO:0007669"/>
    <property type="project" value="UniProtKB-ARBA"/>
</dbReference>
<dbReference type="PROSITE" id="PS50280">
    <property type="entry name" value="SET"/>
    <property type="match status" value="1"/>
</dbReference>
<evidence type="ECO:0000256" key="8">
    <source>
        <dbReference type="PROSITE-ProRule" id="PRU00146"/>
    </source>
</evidence>
<dbReference type="InterPro" id="IPR001965">
    <property type="entry name" value="Znf_PHD"/>
</dbReference>
<dbReference type="PANTHER" id="PTHR13793:SF140">
    <property type="entry name" value="HISTONE-LYSINE N-METHYLTRANSFERASE ATX2"/>
    <property type="match status" value="1"/>
</dbReference>
<dbReference type="AlphaFoldDB" id="S8D9J5"/>
<proteinExistence type="predicted"/>
<dbReference type="CDD" id="cd10518">
    <property type="entry name" value="SET_SETD1-like"/>
    <property type="match status" value="1"/>
</dbReference>
<dbReference type="Pfam" id="PF13831">
    <property type="entry name" value="PHD_2"/>
    <property type="match status" value="1"/>
</dbReference>
<feature type="domain" description="PHD-type" evidence="12">
    <location>
        <begin position="467"/>
        <end position="591"/>
    </location>
</feature>
<dbReference type="InterPro" id="IPR041956">
    <property type="entry name" value="ATX1/2_ePHD"/>
</dbReference>
<evidence type="ECO:0000259" key="9">
    <source>
        <dbReference type="PROSITE" id="PS50016"/>
    </source>
</evidence>
<dbReference type="PROSITE" id="PS51805">
    <property type="entry name" value="EPHD"/>
    <property type="match status" value="1"/>
</dbReference>
<dbReference type="Pfam" id="PF05965">
    <property type="entry name" value="FYRC"/>
    <property type="match status" value="1"/>
</dbReference>
<dbReference type="PANTHER" id="PTHR13793">
    <property type="entry name" value="PHD FINGER PROTEINS"/>
    <property type="match status" value="1"/>
</dbReference>
<feature type="domain" description="PWWP" evidence="11">
    <location>
        <begin position="106"/>
        <end position="169"/>
    </location>
</feature>
<feature type="domain" description="SET" evidence="10">
    <location>
        <begin position="713"/>
        <end position="831"/>
    </location>
</feature>
<dbReference type="OrthoDB" id="308383at2759"/>
<dbReference type="EMBL" id="AUSU01000148">
    <property type="protein sequence ID" value="EPS74191.1"/>
    <property type="molecule type" value="Genomic_DNA"/>
</dbReference>
<dbReference type="Proteomes" id="UP000015453">
    <property type="component" value="Unassembled WGS sequence"/>
</dbReference>
<dbReference type="InterPro" id="IPR019787">
    <property type="entry name" value="Znf_PHD-finger"/>
</dbReference>
<dbReference type="InterPro" id="IPR019786">
    <property type="entry name" value="Zinc_finger_PHD-type_CS"/>
</dbReference>
<feature type="non-terminal residue" evidence="13">
    <location>
        <position position="831"/>
    </location>
</feature>
<keyword evidence="3" id="KW-0479">Metal-binding</keyword>
<dbReference type="Pfam" id="PF05964">
    <property type="entry name" value="FYRN"/>
    <property type="match status" value="1"/>
</dbReference>
<evidence type="ECO:0000256" key="3">
    <source>
        <dbReference type="ARBA" id="ARBA00022723"/>
    </source>
</evidence>
<dbReference type="PROSITE" id="PS50812">
    <property type="entry name" value="PWWP"/>
    <property type="match status" value="1"/>
</dbReference>
<dbReference type="PROSITE" id="PS51542">
    <property type="entry name" value="FYRN"/>
    <property type="match status" value="1"/>
</dbReference>
<dbReference type="InterPro" id="IPR011011">
    <property type="entry name" value="Znf_FYVE_PHD"/>
</dbReference>
<dbReference type="InterPro" id="IPR050701">
    <property type="entry name" value="Histone_Mod_Regulator"/>
</dbReference>
<dbReference type="CDD" id="cd15662">
    <property type="entry name" value="ePHD_ATX1_2_like"/>
    <property type="match status" value="1"/>
</dbReference>
<dbReference type="SMART" id="SM00542">
    <property type="entry name" value="FYRC"/>
    <property type="match status" value="1"/>
</dbReference>
<dbReference type="CDD" id="cd20404">
    <property type="entry name" value="Tudor_Agenet_AtEML-like"/>
    <property type="match status" value="1"/>
</dbReference>
<evidence type="ECO:0000256" key="7">
    <source>
        <dbReference type="ARBA" id="ARBA00023242"/>
    </source>
</evidence>
<dbReference type="Pfam" id="PF00856">
    <property type="entry name" value="SET"/>
    <property type="match status" value="1"/>
</dbReference>
<dbReference type="InterPro" id="IPR034732">
    <property type="entry name" value="EPHD"/>
</dbReference>
<evidence type="ECO:0008006" key="15">
    <source>
        <dbReference type="Google" id="ProtNLM"/>
    </source>
</evidence>
<dbReference type="PROSITE" id="PS51543">
    <property type="entry name" value="FYRC"/>
    <property type="match status" value="1"/>
</dbReference>
<dbReference type="PROSITE" id="PS01359">
    <property type="entry name" value="ZF_PHD_1"/>
    <property type="match status" value="1"/>
</dbReference>
<gene>
    <name evidence="13" type="ORF">M569_00564</name>
</gene>
<dbReference type="Gene3D" id="2.170.270.10">
    <property type="entry name" value="SET domain"/>
    <property type="match status" value="1"/>
</dbReference>
<dbReference type="GO" id="GO:0008270">
    <property type="term" value="F:zinc ion binding"/>
    <property type="evidence" value="ECO:0007669"/>
    <property type="project" value="UniProtKB-KW"/>
</dbReference>
<dbReference type="InterPro" id="IPR046341">
    <property type="entry name" value="SET_dom_sf"/>
</dbReference>
<evidence type="ECO:0000259" key="10">
    <source>
        <dbReference type="PROSITE" id="PS50280"/>
    </source>
</evidence>
<dbReference type="GO" id="GO:0006357">
    <property type="term" value="P:regulation of transcription by RNA polymerase II"/>
    <property type="evidence" value="ECO:0007669"/>
    <property type="project" value="TreeGrafter"/>
</dbReference>
<evidence type="ECO:0000313" key="14">
    <source>
        <dbReference type="Proteomes" id="UP000015453"/>
    </source>
</evidence>
<evidence type="ECO:0000256" key="6">
    <source>
        <dbReference type="ARBA" id="ARBA00022853"/>
    </source>
</evidence>
<evidence type="ECO:0000256" key="5">
    <source>
        <dbReference type="ARBA" id="ARBA00022833"/>
    </source>
</evidence>
<dbReference type="PROSITE" id="PS50016">
    <property type="entry name" value="ZF_PHD_2"/>
    <property type="match status" value="1"/>
</dbReference>
<dbReference type="GO" id="GO:0016740">
    <property type="term" value="F:transferase activity"/>
    <property type="evidence" value="ECO:0007669"/>
    <property type="project" value="UniProtKB-KW"/>
</dbReference>
<keyword evidence="4 8" id="KW-0863">Zinc-finger</keyword>
<keyword evidence="6" id="KW-0156">Chromatin regulator</keyword>
<keyword evidence="7" id="KW-0539">Nucleus</keyword>
<evidence type="ECO:0000259" key="11">
    <source>
        <dbReference type="PROSITE" id="PS50812"/>
    </source>
</evidence>
<dbReference type="SMART" id="SM00541">
    <property type="entry name" value="FYRN"/>
    <property type="match status" value="1"/>
</dbReference>
<organism evidence="13 14">
    <name type="scientific">Genlisea aurea</name>
    <dbReference type="NCBI Taxonomy" id="192259"/>
    <lineage>
        <taxon>Eukaryota</taxon>
        <taxon>Viridiplantae</taxon>
        <taxon>Streptophyta</taxon>
        <taxon>Embryophyta</taxon>
        <taxon>Tracheophyta</taxon>
        <taxon>Spermatophyta</taxon>
        <taxon>Magnoliopsida</taxon>
        <taxon>eudicotyledons</taxon>
        <taxon>Gunneridae</taxon>
        <taxon>Pentapetalae</taxon>
        <taxon>asterids</taxon>
        <taxon>lamiids</taxon>
        <taxon>Lamiales</taxon>
        <taxon>Lentibulariaceae</taxon>
        <taxon>Genlisea</taxon>
    </lineage>
</organism>
<keyword evidence="5" id="KW-0862">Zinc</keyword>
<dbReference type="Pfam" id="PF00855">
    <property type="entry name" value="PWWP"/>
    <property type="match status" value="1"/>
</dbReference>
<dbReference type="SMART" id="SM00249">
    <property type="entry name" value="PHD"/>
    <property type="match status" value="2"/>
</dbReference>
<dbReference type="InterPro" id="IPR013083">
    <property type="entry name" value="Znf_RING/FYVE/PHD"/>
</dbReference>
<dbReference type="CDD" id="cd20142">
    <property type="entry name" value="PWWP_AtATX1-like"/>
    <property type="match status" value="1"/>
</dbReference>
<feature type="non-terminal residue" evidence="13">
    <location>
        <position position="1"/>
    </location>
</feature>
<dbReference type="SMART" id="SM00293">
    <property type="entry name" value="PWWP"/>
    <property type="match status" value="1"/>
</dbReference>
<keyword evidence="14" id="KW-1185">Reference proteome</keyword>
<sequence>LSFMDADPKKFVGLQCKVYWPLDAVWYCGQVACYSSETGRHMIRYEDGEEENLILSKEQIKFFVSLEQTQRLKLKLRNKCLESDGLDVSEMMVLAASLDDCLEIETGDVIWAKLTGYAIWPAIVLDESHVSKRKDLNKISGEKTIVVQFFGTHDFARVKCKQVISFLKGLLSSYHSKCSKPTFVRGLEEAKIYLSERRLPERMLKLRNCGEADVNNSADEQHQDGFDSRDEDCVSQDKMSKKINSLQGYLLEVGDLKIISLGRIVKDSSNFQNDRFIWPEGYTVMRRFPSLTDPSSLILYKMEVLRDVESKMRPLFRVTTDTGEEFNGLTPSSCWNEIYKRMQTAQIKSRGCKFDQHLVSGSSMFGFSHPKISKLIKEMSDSISSSKSSLSKKSKGILVGYRRVHVEWRDLDKCNVCHMDEEYESNLFLQCDKCRMMVHARCYGEHEITDDALWLCNFCRPEAPEVPPPCCLCPVVGGAMKPTTDGRWAHLACAIWIPETCLSDIKKMEPIDGINRISKDRWKLLCSICNVSHGACIQCSNYNCCVAYHPLCARAAGFCLETENKDRHLFPVNDDDDNQSIQLLSFCKRHRPFSSERLTFNEHGDQKIHEDPNYISPANPSGCARAEPYTFLGKRQRTESEVTDAPIKRMYVENVPYLLGGCSPHMPLWNKSSDVPYGSVDLQKLLNNSRFEPSGEILSVADKYNFMRQTYRKRLAFGKSRIHGFGVFTELYHRAGDMVIEYTGELIRPVIADRREHLFYDSLVGAGTYMFRIDDDRVIDATRAGSIAQLINHSCDPNCYSRVISVNGDDHIIIFAKRDLKQWEELTYDYR</sequence>
<dbReference type="SUPFAM" id="SSF57903">
    <property type="entry name" value="FYVE/PHD zinc finger"/>
    <property type="match status" value="1"/>
</dbReference>
<dbReference type="SMART" id="SM00317">
    <property type="entry name" value="SET"/>
    <property type="match status" value="1"/>
</dbReference>
<dbReference type="SUPFAM" id="SSF63748">
    <property type="entry name" value="Tudor/PWWP/MBT"/>
    <property type="match status" value="2"/>
</dbReference>
<evidence type="ECO:0000256" key="2">
    <source>
        <dbReference type="ARBA" id="ARBA00022679"/>
    </source>
</evidence>